<dbReference type="InterPro" id="IPR001505">
    <property type="entry name" value="Copper_CuA"/>
</dbReference>
<keyword evidence="5" id="KW-0679">Respiratory chain</keyword>
<evidence type="ECO:0000256" key="3">
    <source>
        <dbReference type="ARBA" id="ARBA00012949"/>
    </source>
</evidence>
<evidence type="ECO:0000313" key="19">
    <source>
        <dbReference type="Proteomes" id="UP000007947"/>
    </source>
</evidence>
<sequence length="272" mass="30097">MAMAAGLGVLFLASCSVEDTTNSFQRVGLPEPASDNAVAIGNLWIGAWIAAAAVGILVWGLIGWAVLRYRRRANLLPRQNRYNLPLEIMYTIVPFIIIGTLFYFTVVTQNKVLEKQPDPDVKINVIGQKWSWTFNYKSADNPAVGEDVWNAGTVNQTPDLYLPVGKRVEFNLHSPDVIHSFWIPAFYDKLDIVPGRDNVMQVTPTKEGVFAGKCAELCGTYHSAMLFNVHVVSEAEYNAYLKSLVAKGQTGEVKGSVDAQAHGPAIQREERR</sequence>
<keyword evidence="12 16" id="KW-0472">Membrane</keyword>
<evidence type="ECO:0000256" key="8">
    <source>
        <dbReference type="ARBA" id="ARBA00022967"/>
    </source>
</evidence>
<evidence type="ECO:0000256" key="13">
    <source>
        <dbReference type="ARBA" id="ARBA00024688"/>
    </source>
</evidence>
<dbReference type="InterPro" id="IPR002429">
    <property type="entry name" value="CcO_II-like_C"/>
</dbReference>
<evidence type="ECO:0000256" key="9">
    <source>
        <dbReference type="ARBA" id="ARBA00022982"/>
    </source>
</evidence>
<evidence type="ECO:0000256" key="7">
    <source>
        <dbReference type="ARBA" id="ARBA00022723"/>
    </source>
</evidence>
<dbReference type="AlphaFoldDB" id="F5XS05"/>
<dbReference type="PROSITE" id="PS00078">
    <property type="entry name" value="COX2"/>
    <property type="match status" value="1"/>
</dbReference>
<dbReference type="GO" id="GO:0004129">
    <property type="term" value="F:cytochrome-c oxidase activity"/>
    <property type="evidence" value="ECO:0007669"/>
    <property type="project" value="UniProtKB-EC"/>
</dbReference>
<evidence type="ECO:0000259" key="17">
    <source>
        <dbReference type="PROSITE" id="PS50857"/>
    </source>
</evidence>
<dbReference type="EMBL" id="AP012204">
    <property type="protein sequence ID" value="BAK37218.1"/>
    <property type="molecule type" value="Genomic_DNA"/>
</dbReference>
<gene>
    <name evidence="18" type="primary">ctaC</name>
    <name evidence="18" type="ordered locus">MLP_42040</name>
</gene>
<dbReference type="Gene3D" id="2.60.40.420">
    <property type="entry name" value="Cupredoxins - blue copper proteins"/>
    <property type="match status" value="1"/>
</dbReference>
<dbReference type="Gene3D" id="1.10.287.90">
    <property type="match status" value="1"/>
</dbReference>
<feature type="transmembrane region" description="Helical" evidence="16">
    <location>
        <begin position="88"/>
        <end position="106"/>
    </location>
</feature>
<evidence type="ECO:0000313" key="18">
    <source>
        <dbReference type="EMBL" id="BAK37218.1"/>
    </source>
</evidence>
<keyword evidence="9" id="KW-0249">Electron transport</keyword>
<feature type="domain" description="Cytochrome oxidase subunit II copper A binding" evidence="17">
    <location>
        <begin position="118"/>
        <end position="243"/>
    </location>
</feature>
<dbReference type="NCBIfam" id="TIGR02866">
    <property type="entry name" value="CoxB"/>
    <property type="match status" value="1"/>
</dbReference>
<accession>F5XS05</accession>
<dbReference type="InterPro" id="IPR014222">
    <property type="entry name" value="Cyt_c_oxidase_su2"/>
</dbReference>
<dbReference type="PROSITE" id="PS50857">
    <property type="entry name" value="COX2_CUA"/>
    <property type="match status" value="1"/>
</dbReference>
<dbReference type="InterPro" id="IPR008972">
    <property type="entry name" value="Cupredoxin"/>
</dbReference>
<evidence type="ECO:0000256" key="11">
    <source>
        <dbReference type="ARBA" id="ARBA00023008"/>
    </source>
</evidence>
<dbReference type="GO" id="GO:0042773">
    <property type="term" value="P:ATP synthesis coupled electron transport"/>
    <property type="evidence" value="ECO:0007669"/>
    <property type="project" value="TreeGrafter"/>
</dbReference>
<keyword evidence="19" id="KW-1185">Reference proteome</keyword>
<evidence type="ECO:0000256" key="12">
    <source>
        <dbReference type="ARBA" id="ARBA00023136"/>
    </source>
</evidence>
<feature type="transmembrane region" description="Helical" evidence="16">
    <location>
        <begin position="41"/>
        <end position="67"/>
    </location>
</feature>
<reference evidence="18 19" key="1">
    <citation type="submission" date="2011-05" db="EMBL/GenBank/DDBJ databases">
        <title>Whole genome sequence of Microlunatus phosphovorus NM-1.</title>
        <authorList>
            <person name="Hosoyama A."/>
            <person name="Sasaki K."/>
            <person name="Harada T."/>
            <person name="Igarashi R."/>
            <person name="Kawakoshi A."/>
            <person name="Sasagawa M."/>
            <person name="Fukada J."/>
            <person name="Nakamura S."/>
            <person name="Katano Y."/>
            <person name="Hanada S."/>
            <person name="Kamagata Y."/>
            <person name="Nakamura N."/>
            <person name="Yamazaki S."/>
            <person name="Fujita N."/>
        </authorList>
    </citation>
    <scope>NUCLEOTIDE SEQUENCE [LARGE SCALE GENOMIC DNA]</scope>
    <source>
        <strain evidence="19">ATCC 700054 / DSM 10555 / JCM 9379 / NBRC 101784 / NCIMB 13414 / VKM Ac-1990 / NM-1</strain>
    </source>
</reference>
<dbReference type="KEGG" id="mph:MLP_42040"/>
<dbReference type="SUPFAM" id="SSF81464">
    <property type="entry name" value="Cytochrome c oxidase subunit II-like, transmembrane region"/>
    <property type="match status" value="1"/>
</dbReference>
<protein>
    <recommendedName>
        <fullName evidence="3">cytochrome-c oxidase</fullName>
        <ecNumber evidence="3">7.1.1.9</ecNumber>
    </recommendedName>
    <alternativeName>
        <fullName evidence="14">Cytochrome aa3 subunit 2</fullName>
    </alternativeName>
</protein>
<dbReference type="PRINTS" id="PR01166">
    <property type="entry name" value="CYCOXIDASEII"/>
</dbReference>
<dbReference type="InterPro" id="IPR045187">
    <property type="entry name" value="CcO_II"/>
</dbReference>
<keyword evidence="10 16" id="KW-1133">Transmembrane helix</keyword>
<evidence type="ECO:0000256" key="4">
    <source>
        <dbReference type="ARBA" id="ARBA00022448"/>
    </source>
</evidence>
<dbReference type="CDD" id="cd13919">
    <property type="entry name" value="CuRO_HCO_II_like_5"/>
    <property type="match status" value="1"/>
</dbReference>
<evidence type="ECO:0000256" key="16">
    <source>
        <dbReference type="SAM" id="Phobius"/>
    </source>
</evidence>
<evidence type="ECO:0000256" key="14">
    <source>
        <dbReference type="ARBA" id="ARBA00031399"/>
    </source>
</evidence>
<keyword evidence="18" id="KW-0560">Oxidoreductase</keyword>
<comment type="catalytic activity">
    <reaction evidence="15">
        <text>4 Fe(II)-[cytochrome c] + O2 + 8 H(+)(in) = 4 Fe(III)-[cytochrome c] + 2 H2O + 4 H(+)(out)</text>
        <dbReference type="Rhea" id="RHEA:11436"/>
        <dbReference type="Rhea" id="RHEA-COMP:10350"/>
        <dbReference type="Rhea" id="RHEA-COMP:14399"/>
        <dbReference type="ChEBI" id="CHEBI:15377"/>
        <dbReference type="ChEBI" id="CHEBI:15378"/>
        <dbReference type="ChEBI" id="CHEBI:15379"/>
        <dbReference type="ChEBI" id="CHEBI:29033"/>
        <dbReference type="ChEBI" id="CHEBI:29034"/>
        <dbReference type="EC" id="7.1.1.9"/>
    </reaction>
</comment>
<comment type="similarity">
    <text evidence="2">Belongs to the cytochrome c oxidase subunit 2 family.</text>
</comment>
<keyword evidence="7" id="KW-0479">Metal-binding</keyword>
<evidence type="ECO:0000256" key="10">
    <source>
        <dbReference type="ARBA" id="ARBA00022989"/>
    </source>
</evidence>
<dbReference type="HOGENOM" id="CLU_036876_3_0_11"/>
<dbReference type="PANTHER" id="PTHR22888">
    <property type="entry name" value="CYTOCHROME C OXIDASE, SUBUNIT II"/>
    <property type="match status" value="1"/>
</dbReference>
<keyword evidence="6 16" id="KW-0812">Transmembrane</keyword>
<evidence type="ECO:0000256" key="1">
    <source>
        <dbReference type="ARBA" id="ARBA00004141"/>
    </source>
</evidence>
<evidence type="ECO:0000256" key="2">
    <source>
        <dbReference type="ARBA" id="ARBA00007866"/>
    </source>
</evidence>
<comment type="function">
    <text evidence="13">Subunits I and II form the functional core of the enzyme complex. Electrons originating in cytochrome c are transferred via heme a and Cu(A) to the binuclear center formed by heme a3 and Cu(B).</text>
</comment>
<keyword evidence="11" id="KW-0186">Copper</keyword>
<evidence type="ECO:0000256" key="6">
    <source>
        <dbReference type="ARBA" id="ARBA00022692"/>
    </source>
</evidence>
<keyword evidence="8" id="KW-1278">Translocase</keyword>
<organism evidence="18 19">
    <name type="scientific">Microlunatus phosphovorus (strain ATCC 700054 / DSM 10555 / JCM 9379 / NBRC 101784 / NCIMB 13414 / VKM Ac-1990 / NM-1)</name>
    <dbReference type="NCBI Taxonomy" id="1032480"/>
    <lineage>
        <taxon>Bacteria</taxon>
        <taxon>Bacillati</taxon>
        <taxon>Actinomycetota</taxon>
        <taxon>Actinomycetes</taxon>
        <taxon>Propionibacteriales</taxon>
        <taxon>Propionibacteriaceae</taxon>
        <taxon>Microlunatus</taxon>
    </lineage>
</organism>
<dbReference type="SUPFAM" id="SSF49503">
    <property type="entry name" value="Cupredoxins"/>
    <property type="match status" value="1"/>
</dbReference>
<evidence type="ECO:0000256" key="15">
    <source>
        <dbReference type="ARBA" id="ARBA00047816"/>
    </source>
</evidence>
<dbReference type="GO" id="GO:0016491">
    <property type="term" value="F:oxidoreductase activity"/>
    <property type="evidence" value="ECO:0007669"/>
    <property type="project" value="UniProtKB-KW"/>
</dbReference>
<dbReference type="InterPro" id="IPR036257">
    <property type="entry name" value="Cyt_c_oxidase_su2_TM_sf"/>
</dbReference>
<dbReference type="GO" id="GO:0016020">
    <property type="term" value="C:membrane"/>
    <property type="evidence" value="ECO:0007669"/>
    <property type="project" value="UniProtKB-SubCell"/>
</dbReference>
<dbReference type="eggNOG" id="COG1622">
    <property type="taxonomic scope" value="Bacteria"/>
</dbReference>
<comment type="subcellular location">
    <subcellularLocation>
        <location evidence="1">Membrane</location>
        <topology evidence="1">Multi-pass membrane protein</topology>
    </subcellularLocation>
</comment>
<dbReference type="STRING" id="1032480.MLP_42040"/>
<dbReference type="EC" id="7.1.1.9" evidence="3"/>
<dbReference type="Pfam" id="PF00116">
    <property type="entry name" value="COX2"/>
    <property type="match status" value="1"/>
</dbReference>
<keyword evidence="4" id="KW-0813">Transport</keyword>
<dbReference type="Proteomes" id="UP000007947">
    <property type="component" value="Chromosome"/>
</dbReference>
<dbReference type="PANTHER" id="PTHR22888:SF9">
    <property type="entry name" value="CYTOCHROME C OXIDASE SUBUNIT 2"/>
    <property type="match status" value="1"/>
</dbReference>
<evidence type="ECO:0000256" key="5">
    <source>
        <dbReference type="ARBA" id="ARBA00022660"/>
    </source>
</evidence>
<dbReference type="GO" id="GO:0005507">
    <property type="term" value="F:copper ion binding"/>
    <property type="evidence" value="ECO:0007669"/>
    <property type="project" value="InterPro"/>
</dbReference>
<name>F5XS05_MICPN</name>
<proteinExistence type="inferred from homology"/>